<gene>
    <name evidence="1" type="ORF">BE15_13595</name>
</gene>
<dbReference type="OrthoDB" id="10003822at2"/>
<dbReference type="RefSeq" id="WP_061609046.1">
    <property type="nucleotide sequence ID" value="NZ_JEMA01000565.1"/>
</dbReference>
<dbReference type="Proteomes" id="UP000075260">
    <property type="component" value="Unassembled WGS sequence"/>
</dbReference>
<reference evidence="1 2" key="1">
    <citation type="submission" date="2014-02" db="EMBL/GenBank/DDBJ databases">
        <title>The small core and large imbalanced accessory genome model reveals a collaborative survival strategy of Sorangium cellulosum strains in nature.</title>
        <authorList>
            <person name="Han K."/>
            <person name="Peng R."/>
            <person name="Blom J."/>
            <person name="Li Y.-Z."/>
        </authorList>
    </citation>
    <scope>NUCLEOTIDE SEQUENCE [LARGE SCALE GENOMIC DNA]</scope>
    <source>
        <strain evidence="1 2">So0008-312</strain>
    </source>
</reference>
<accession>A0A150QLE9</accession>
<sequence length="145" mass="14604">MEIERLRTRLAALAALAWGSACGGHVVVDGTPDGSGGAGATSSAATSTSASWSTTSASTSASGAGGGDLTSTCVSYCELFAATCARDLGECSAFCGTLLSQAPECNELLVPIFDCERNVVGQCDFPARECSVLVPAYERCAFDAG</sequence>
<evidence type="ECO:0000313" key="2">
    <source>
        <dbReference type="Proteomes" id="UP000075260"/>
    </source>
</evidence>
<proteinExistence type="predicted"/>
<dbReference type="PROSITE" id="PS51257">
    <property type="entry name" value="PROKAR_LIPOPROTEIN"/>
    <property type="match status" value="1"/>
</dbReference>
<protein>
    <submittedName>
        <fullName evidence="1">Uncharacterized protein</fullName>
    </submittedName>
</protein>
<dbReference type="EMBL" id="JEMA01000565">
    <property type="protein sequence ID" value="KYF68526.1"/>
    <property type="molecule type" value="Genomic_DNA"/>
</dbReference>
<comment type="caution">
    <text evidence="1">The sequence shown here is derived from an EMBL/GenBank/DDBJ whole genome shotgun (WGS) entry which is preliminary data.</text>
</comment>
<name>A0A150QLE9_SORCE</name>
<organism evidence="1 2">
    <name type="scientific">Sorangium cellulosum</name>
    <name type="common">Polyangium cellulosum</name>
    <dbReference type="NCBI Taxonomy" id="56"/>
    <lineage>
        <taxon>Bacteria</taxon>
        <taxon>Pseudomonadati</taxon>
        <taxon>Myxococcota</taxon>
        <taxon>Polyangia</taxon>
        <taxon>Polyangiales</taxon>
        <taxon>Polyangiaceae</taxon>
        <taxon>Sorangium</taxon>
    </lineage>
</organism>
<dbReference type="AlphaFoldDB" id="A0A150QLE9"/>
<evidence type="ECO:0000313" key="1">
    <source>
        <dbReference type="EMBL" id="KYF68526.1"/>
    </source>
</evidence>